<dbReference type="Pfam" id="PF03348">
    <property type="entry name" value="Serinc"/>
    <property type="match status" value="1"/>
</dbReference>
<keyword evidence="5 6" id="KW-0472">Membrane</keyword>
<evidence type="ECO:0000256" key="2">
    <source>
        <dbReference type="ARBA" id="ARBA00006665"/>
    </source>
</evidence>
<reference evidence="8" key="1">
    <citation type="submission" date="2022-11" db="UniProtKB">
        <authorList>
            <consortium name="WormBaseParasite"/>
        </authorList>
    </citation>
    <scope>IDENTIFICATION</scope>
</reference>
<evidence type="ECO:0000313" key="8">
    <source>
        <dbReference type="WBParaSite" id="jg10133.2"/>
    </source>
</evidence>
<comment type="subcellular location">
    <subcellularLocation>
        <location evidence="1">Membrane</location>
        <topology evidence="1">Multi-pass membrane protein</topology>
    </subcellularLocation>
</comment>
<comment type="similarity">
    <text evidence="2">Belongs to the TDE1 family.</text>
</comment>
<feature type="transmembrane region" description="Helical" evidence="6">
    <location>
        <begin position="233"/>
        <end position="251"/>
    </location>
</feature>
<evidence type="ECO:0000256" key="4">
    <source>
        <dbReference type="ARBA" id="ARBA00022989"/>
    </source>
</evidence>
<accession>A0A915CM97</accession>
<dbReference type="PANTHER" id="PTHR10383">
    <property type="entry name" value="SERINE INCORPORATOR"/>
    <property type="match status" value="1"/>
</dbReference>
<dbReference type="Proteomes" id="UP000887574">
    <property type="component" value="Unplaced"/>
</dbReference>
<evidence type="ECO:0000256" key="3">
    <source>
        <dbReference type="ARBA" id="ARBA00022692"/>
    </source>
</evidence>
<proteinExistence type="inferred from homology"/>
<sequence>MGAILAAPACAGSLACCFEVLLVHYAVQLVQIQRVLRLLELCMRCYCLLEQLSLASCSLLECRKHSLMTTGLSRLSRSCRGPMQSSYWFSSCLPSLRWNAAFFFFFMVFMFGVKSSKDARSYIQNGFWFFKYLLVLGMVIGFFYIRTENLAQPLMYIGLLGGFLFILIQLILIVDFAHGFAESWVTTYEQNNSRSCFVGLIAFTIACYLLSIVGVVLMFHVYTSGASCMLPKFVISFNIVLCIAVTVISMLPKVQEQMPTSGLLQSSFLTLYTIYLTWSALMNNPDKECNPSLMSILEPSKGGKEFGTPVATQTFVSLVIWFMCLLYASLRSSSNTSLGKITGGSANANSEDIPLISGEATVSNGDVESNDRKAYDNETEGWHTPIASSTLCLV</sequence>
<feature type="transmembrane region" description="Helical" evidence="6">
    <location>
        <begin position="125"/>
        <end position="145"/>
    </location>
</feature>
<keyword evidence="3 6" id="KW-0812">Transmembrane</keyword>
<dbReference type="GO" id="GO:0016020">
    <property type="term" value="C:membrane"/>
    <property type="evidence" value="ECO:0007669"/>
    <property type="project" value="UniProtKB-SubCell"/>
</dbReference>
<dbReference type="WBParaSite" id="jg10133.2">
    <property type="protein sequence ID" value="jg10133.2"/>
    <property type="gene ID" value="jg10133"/>
</dbReference>
<feature type="transmembrane region" description="Helical" evidence="6">
    <location>
        <begin position="157"/>
        <end position="177"/>
    </location>
</feature>
<dbReference type="PANTHER" id="PTHR10383:SF9">
    <property type="entry name" value="SERINE INCORPORATOR, ISOFORM F"/>
    <property type="match status" value="1"/>
</dbReference>
<evidence type="ECO:0000313" key="7">
    <source>
        <dbReference type="Proteomes" id="UP000887574"/>
    </source>
</evidence>
<dbReference type="AlphaFoldDB" id="A0A915CM97"/>
<name>A0A915CM97_9BILA</name>
<protein>
    <submittedName>
        <fullName evidence="8">Serine incorporator</fullName>
    </submittedName>
</protein>
<evidence type="ECO:0000256" key="1">
    <source>
        <dbReference type="ARBA" id="ARBA00004141"/>
    </source>
</evidence>
<organism evidence="7 8">
    <name type="scientific">Ditylenchus dipsaci</name>
    <dbReference type="NCBI Taxonomy" id="166011"/>
    <lineage>
        <taxon>Eukaryota</taxon>
        <taxon>Metazoa</taxon>
        <taxon>Ecdysozoa</taxon>
        <taxon>Nematoda</taxon>
        <taxon>Chromadorea</taxon>
        <taxon>Rhabditida</taxon>
        <taxon>Tylenchina</taxon>
        <taxon>Tylenchomorpha</taxon>
        <taxon>Sphaerularioidea</taxon>
        <taxon>Anguinidae</taxon>
        <taxon>Anguininae</taxon>
        <taxon>Ditylenchus</taxon>
    </lineage>
</organism>
<dbReference type="InterPro" id="IPR005016">
    <property type="entry name" value="TDE1/TMS"/>
</dbReference>
<keyword evidence="7" id="KW-1185">Reference proteome</keyword>
<feature type="transmembrane region" description="Helical" evidence="6">
    <location>
        <begin position="96"/>
        <end position="113"/>
    </location>
</feature>
<evidence type="ECO:0000256" key="5">
    <source>
        <dbReference type="ARBA" id="ARBA00023136"/>
    </source>
</evidence>
<feature type="transmembrane region" description="Helical" evidence="6">
    <location>
        <begin position="263"/>
        <end position="281"/>
    </location>
</feature>
<feature type="transmembrane region" description="Helical" evidence="6">
    <location>
        <begin position="310"/>
        <end position="330"/>
    </location>
</feature>
<feature type="transmembrane region" description="Helical" evidence="6">
    <location>
        <begin position="197"/>
        <end position="221"/>
    </location>
</feature>
<keyword evidence="4 6" id="KW-1133">Transmembrane helix</keyword>
<evidence type="ECO:0000256" key="6">
    <source>
        <dbReference type="SAM" id="Phobius"/>
    </source>
</evidence>